<dbReference type="Pfam" id="PF00494">
    <property type="entry name" value="SQS_PSY"/>
    <property type="match status" value="1"/>
</dbReference>
<keyword evidence="3" id="KW-0125">Carotenoid biosynthesis</keyword>
<dbReference type="PANTHER" id="PTHR31480">
    <property type="entry name" value="BIFUNCTIONAL LYCOPENE CYCLASE/PHYTOENE SYNTHASE"/>
    <property type="match status" value="1"/>
</dbReference>
<comment type="catalytic activity">
    <reaction evidence="1">
        <text>2 (2E,6E,10E)-geranylgeranyl diphosphate = 15-cis-phytoene + 2 diphosphate</text>
        <dbReference type="Rhea" id="RHEA:34475"/>
        <dbReference type="ChEBI" id="CHEBI:27787"/>
        <dbReference type="ChEBI" id="CHEBI:33019"/>
        <dbReference type="ChEBI" id="CHEBI:58756"/>
        <dbReference type="EC" id="2.5.1.32"/>
    </reaction>
</comment>
<dbReference type="EMBL" id="HBUE01259706">
    <property type="protein sequence ID" value="CAG6558456.1"/>
    <property type="molecule type" value="Transcribed_RNA"/>
</dbReference>
<dbReference type="SUPFAM" id="SSF48576">
    <property type="entry name" value="Terpenoid synthases"/>
    <property type="match status" value="1"/>
</dbReference>
<dbReference type="AlphaFoldDB" id="A0A8D8NAT4"/>
<evidence type="ECO:0000256" key="2">
    <source>
        <dbReference type="ARBA" id="ARBA00012396"/>
    </source>
</evidence>
<dbReference type="InterPro" id="IPR002060">
    <property type="entry name" value="Squ/phyt_synthse"/>
</dbReference>
<protein>
    <recommendedName>
        <fullName evidence="2">15-cis-phytoene synthase</fullName>
        <ecNumber evidence="2">2.5.1.32</ecNumber>
    </recommendedName>
</protein>
<dbReference type="GO" id="GO:0016117">
    <property type="term" value="P:carotenoid biosynthetic process"/>
    <property type="evidence" value="ECO:0007669"/>
    <property type="project" value="UniProtKB-KW"/>
</dbReference>
<evidence type="ECO:0000256" key="1">
    <source>
        <dbReference type="ARBA" id="ARBA00001805"/>
    </source>
</evidence>
<evidence type="ECO:0000313" key="4">
    <source>
        <dbReference type="EMBL" id="CAG6558456.1"/>
    </source>
</evidence>
<name>A0A8D8NAT4_CULPI</name>
<evidence type="ECO:0000256" key="3">
    <source>
        <dbReference type="ARBA" id="ARBA00022746"/>
    </source>
</evidence>
<accession>A0A8D8NAT4</accession>
<dbReference type="InterPro" id="IPR008949">
    <property type="entry name" value="Isoprenoid_synthase_dom_sf"/>
</dbReference>
<dbReference type="Gene3D" id="1.10.600.10">
    <property type="entry name" value="Farnesyl Diphosphate Synthase"/>
    <property type="match status" value="1"/>
</dbReference>
<proteinExistence type="predicted"/>
<keyword evidence="4" id="KW-0830">Ubiquinone</keyword>
<reference evidence="4" key="1">
    <citation type="submission" date="2021-05" db="EMBL/GenBank/DDBJ databases">
        <authorList>
            <person name="Alioto T."/>
            <person name="Alioto T."/>
            <person name="Gomez Garrido J."/>
        </authorList>
    </citation>
    <scope>NUCLEOTIDE SEQUENCE</scope>
</reference>
<organism evidence="4">
    <name type="scientific">Culex pipiens</name>
    <name type="common">House mosquito</name>
    <dbReference type="NCBI Taxonomy" id="7175"/>
    <lineage>
        <taxon>Eukaryota</taxon>
        <taxon>Metazoa</taxon>
        <taxon>Ecdysozoa</taxon>
        <taxon>Arthropoda</taxon>
        <taxon>Hexapoda</taxon>
        <taxon>Insecta</taxon>
        <taxon>Pterygota</taxon>
        <taxon>Neoptera</taxon>
        <taxon>Endopterygota</taxon>
        <taxon>Diptera</taxon>
        <taxon>Nematocera</taxon>
        <taxon>Culicoidea</taxon>
        <taxon>Culicidae</taxon>
        <taxon>Culicinae</taxon>
        <taxon>Culicini</taxon>
        <taxon>Culex</taxon>
        <taxon>Culex</taxon>
    </lineage>
</organism>
<dbReference type="EMBL" id="HBUE01154654">
    <property type="protein sequence ID" value="CAG6507127.1"/>
    <property type="molecule type" value="Transcribed_RNA"/>
</dbReference>
<sequence length="344" mass="39414">MPESKHKQDFCESFTIFALKFSFNLLGLLKMFQRNIKVLQNVNYLLSKNGSCMRHLSTVPTEKVAQNYCLNLVRQHDKENFLCTLLLKNPERRHALAIRAFNVEIARITGTVSDDKIGQLRLKFWEDTIGRLHRSDNPDHVPEQPVVQELKVAIDAAKLTKRYFQRLISSRLNANLRFVTTKQLEEYAEHSVSSVLYLLLEVHGVRNVHADHAASHLGKAQGIVNLLRSIPRQERRNVVPVPQELLIAHGVSQERVLRNKRDDKGVEEVVFQLAGLANQHLEKARALWGSVPKEARPVFLPAVTTGRFLERLRRVNFHLTDSSLLQSDAMLPLAIYWGNFRGKI</sequence>
<dbReference type="EC" id="2.5.1.32" evidence="2"/>